<reference evidence="1" key="1">
    <citation type="submission" date="2014-09" db="EMBL/GenBank/DDBJ databases">
        <authorList>
            <person name="Magalhaes I.L.F."/>
            <person name="Oliveira U."/>
            <person name="Santos F.R."/>
            <person name="Vidigal T.H.D.A."/>
            <person name="Brescovit A.D."/>
            <person name="Santos A.J."/>
        </authorList>
    </citation>
    <scope>NUCLEOTIDE SEQUENCE</scope>
    <source>
        <tissue evidence="1">Shoot tissue taken approximately 20 cm above the soil surface</tissue>
    </source>
</reference>
<reference evidence="1" key="2">
    <citation type="journal article" date="2015" name="Data Brief">
        <title>Shoot transcriptome of the giant reed, Arundo donax.</title>
        <authorList>
            <person name="Barrero R.A."/>
            <person name="Guerrero F.D."/>
            <person name="Moolhuijzen P."/>
            <person name="Goolsby J.A."/>
            <person name="Tidwell J."/>
            <person name="Bellgard S.E."/>
            <person name="Bellgard M.I."/>
        </authorList>
    </citation>
    <scope>NUCLEOTIDE SEQUENCE</scope>
    <source>
        <tissue evidence="1">Shoot tissue taken approximately 20 cm above the soil surface</tissue>
    </source>
</reference>
<proteinExistence type="predicted"/>
<name>A0A0A9ATM3_ARUDO</name>
<sequence length="38" mass="4316">MAHYILVYYINMTDKLGTKQVIQGSELLDPLGLFTAEE</sequence>
<dbReference type="AlphaFoldDB" id="A0A0A9ATM3"/>
<organism evidence="1">
    <name type="scientific">Arundo donax</name>
    <name type="common">Giant reed</name>
    <name type="synonym">Donax arundinaceus</name>
    <dbReference type="NCBI Taxonomy" id="35708"/>
    <lineage>
        <taxon>Eukaryota</taxon>
        <taxon>Viridiplantae</taxon>
        <taxon>Streptophyta</taxon>
        <taxon>Embryophyta</taxon>
        <taxon>Tracheophyta</taxon>
        <taxon>Spermatophyta</taxon>
        <taxon>Magnoliopsida</taxon>
        <taxon>Liliopsida</taxon>
        <taxon>Poales</taxon>
        <taxon>Poaceae</taxon>
        <taxon>PACMAD clade</taxon>
        <taxon>Arundinoideae</taxon>
        <taxon>Arundineae</taxon>
        <taxon>Arundo</taxon>
    </lineage>
</organism>
<evidence type="ECO:0000313" key="1">
    <source>
        <dbReference type="EMBL" id="JAD55069.1"/>
    </source>
</evidence>
<accession>A0A0A9ATM3</accession>
<protein>
    <submittedName>
        <fullName evidence="1">Uncharacterized protein</fullName>
    </submittedName>
</protein>
<dbReference type="EMBL" id="GBRH01242826">
    <property type="protein sequence ID" value="JAD55069.1"/>
    <property type="molecule type" value="Transcribed_RNA"/>
</dbReference>